<accession>A0A238YLG7</accession>
<protein>
    <submittedName>
        <fullName evidence="1">Uncharacterized protein</fullName>
    </submittedName>
</protein>
<sequence length="88" mass="9231">MPAVDDFQSYSPGMESPVAHAVAITPSDTADLTRLTRAIYVGGAGDLRIDLADGSTVTFVGMPVGWHPIRVARVRATGTTATDIVGCW</sequence>
<proteinExistence type="predicted"/>
<gene>
    <name evidence="1" type="ORF">SAMN06265370_11824</name>
</gene>
<reference evidence="1 2" key="1">
    <citation type="submission" date="2017-06" db="EMBL/GenBank/DDBJ databases">
        <authorList>
            <person name="Kim H.J."/>
            <person name="Triplett B.A."/>
        </authorList>
    </citation>
    <scope>NUCLEOTIDE SEQUENCE [LARGE SCALE GENOMIC DNA]</scope>
    <source>
        <strain evidence="1 2">DSM 29052</strain>
    </source>
</reference>
<evidence type="ECO:0000313" key="1">
    <source>
        <dbReference type="EMBL" id="SNR72005.1"/>
    </source>
</evidence>
<dbReference type="RefSeq" id="WP_089272662.1">
    <property type="nucleotide sequence ID" value="NZ_FZNN01000018.1"/>
</dbReference>
<dbReference type="OrthoDB" id="7916272at2"/>
<dbReference type="AlphaFoldDB" id="A0A238YLG7"/>
<dbReference type="Proteomes" id="UP000198417">
    <property type="component" value="Unassembled WGS sequence"/>
</dbReference>
<dbReference type="EMBL" id="FZNN01000018">
    <property type="protein sequence ID" value="SNR72005.1"/>
    <property type="molecule type" value="Genomic_DNA"/>
</dbReference>
<keyword evidence="2" id="KW-1185">Reference proteome</keyword>
<name>A0A238YLG7_9RHOB</name>
<evidence type="ECO:0000313" key="2">
    <source>
        <dbReference type="Proteomes" id="UP000198417"/>
    </source>
</evidence>
<organism evidence="1 2">
    <name type="scientific">Puniceibacterium sediminis</name>
    <dbReference type="NCBI Taxonomy" id="1608407"/>
    <lineage>
        <taxon>Bacteria</taxon>
        <taxon>Pseudomonadati</taxon>
        <taxon>Pseudomonadota</taxon>
        <taxon>Alphaproteobacteria</taxon>
        <taxon>Rhodobacterales</taxon>
        <taxon>Paracoccaceae</taxon>
        <taxon>Puniceibacterium</taxon>
    </lineage>
</organism>